<keyword evidence="2" id="KW-0812">Transmembrane</keyword>
<comment type="caution">
    <text evidence="4">The sequence shown here is derived from an EMBL/GenBank/DDBJ whole genome shotgun (WGS) entry which is preliminary data.</text>
</comment>
<accession>A0ABV1RVS0</accession>
<dbReference type="RefSeq" id="WP_350412957.1">
    <property type="nucleotide sequence ID" value="NZ_JBEOKT010000011.1"/>
</dbReference>
<reference evidence="4 5" key="1">
    <citation type="submission" date="2024-06" db="EMBL/GenBank/DDBJ databases">
        <title>Pontibacter populi HYL7-15.</title>
        <authorList>
            <person name="Kim M.K."/>
        </authorList>
    </citation>
    <scope>NUCLEOTIDE SEQUENCE [LARGE SCALE GENOMIC DNA]</scope>
    <source>
        <strain evidence="4 5">HYL7-15</strain>
    </source>
</reference>
<dbReference type="Pfam" id="PF02397">
    <property type="entry name" value="Bac_transf"/>
    <property type="match status" value="1"/>
</dbReference>
<organism evidence="4 5">
    <name type="scientific">Pontibacter populi</name>
    <dbReference type="NCBI Taxonomy" id="890055"/>
    <lineage>
        <taxon>Bacteria</taxon>
        <taxon>Pseudomonadati</taxon>
        <taxon>Bacteroidota</taxon>
        <taxon>Cytophagia</taxon>
        <taxon>Cytophagales</taxon>
        <taxon>Hymenobacteraceae</taxon>
        <taxon>Pontibacter</taxon>
    </lineage>
</organism>
<dbReference type="InterPro" id="IPR003362">
    <property type="entry name" value="Bact_transf"/>
</dbReference>
<keyword evidence="5" id="KW-1185">Reference proteome</keyword>
<feature type="transmembrane region" description="Helical" evidence="2">
    <location>
        <begin position="15"/>
        <end position="39"/>
    </location>
</feature>
<dbReference type="PANTHER" id="PTHR30576:SF8">
    <property type="entry name" value="UNDECAPRENYL-PHOSPHATE GALACTOSE PHOSPHOTRANSFERASE"/>
    <property type="match status" value="1"/>
</dbReference>
<proteinExistence type="inferred from homology"/>
<evidence type="ECO:0000313" key="4">
    <source>
        <dbReference type="EMBL" id="MER2998494.1"/>
    </source>
</evidence>
<evidence type="ECO:0000256" key="1">
    <source>
        <dbReference type="ARBA" id="ARBA00006464"/>
    </source>
</evidence>
<dbReference type="EMBL" id="JBEOKT010000011">
    <property type="protein sequence ID" value="MER2998494.1"/>
    <property type="molecule type" value="Genomic_DNA"/>
</dbReference>
<gene>
    <name evidence="4" type="ORF">ABS362_13135</name>
</gene>
<evidence type="ECO:0000313" key="5">
    <source>
        <dbReference type="Proteomes" id="UP001476807"/>
    </source>
</evidence>
<keyword evidence="2" id="KW-0472">Membrane</keyword>
<keyword evidence="4" id="KW-0808">Transferase</keyword>
<dbReference type="GO" id="GO:0016740">
    <property type="term" value="F:transferase activity"/>
    <property type="evidence" value="ECO:0007669"/>
    <property type="project" value="UniProtKB-KW"/>
</dbReference>
<sequence>MSNYRQYIKPLVDVIFASIALVILLPVLFLITLIQMFLYKGSPLFLQRRPGRNEKLFTLIKFRTMLDTKNEFGSLLTDQKRITTFGLFLRSTSLDELPQLINVLKGEMSLVGPRPLLIEYLPFYNNYQKRRHLVKPGITGWAQVNGRDNISWEQKFDFDVWYVENISFGLDIKILFKTTETLIKNRNLKKEQTQVVKFKGSNFQKDS</sequence>
<evidence type="ECO:0000256" key="2">
    <source>
        <dbReference type="SAM" id="Phobius"/>
    </source>
</evidence>
<name>A0ABV1RVS0_9BACT</name>
<dbReference type="PANTHER" id="PTHR30576">
    <property type="entry name" value="COLANIC BIOSYNTHESIS UDP-GLUCOSE LIPID CARRIER TRANSFERASE"/>
    <property type="match status" value="1"/>
</dbReference>
<evidence type="ECO:0000259" key="3">
    <source>
        <dbReference type="Pfam" id="PF02397"/>
    </source>
</evidence>
<feature type="domain" description="Bacterial sugar transferase" evidence="3">
    <location>
        <begin position="9"/>
        <end position="183"/>
    </location>
</feature>
<comment type="similarity">
    <text evidence="1">Belongs to the bacterial sugar transferase family.</text>
</comment>
<keyword evidence="2" id="KW-1133">Transmembrane helix</keyword>
<protein>
    <submittedName>
        <fullName evidence="4">Sugar transferase</fullName>
        <ecNumber evidence="4">2.7.8.-</ecNumber>
    </submittedName>
</protein>
<dbReference type="Proteomes" id="UP001476807">
    <property type="component" value="Unassembled WGS sequence"/>
</dbReference>
<dbReference type="EC" id="2.7.8.-" evidence="4"/>